<proteinExistence type="predicted"/>
<sequence>MVEDANAVILTFGSYRLGITQAKDGKPVTIELVDAKTKEPKDTSEINVVTQRGFVLVDERMQVPHLYCIDDANEKMILAYAASAQGISGVLLKLTPESRNIFGQLSGAATSEYTRGKETPRSEVKGGVEGLVCQTHGAAEFIDVIVAKVDDIFGGRSLMGRNLLQAQKGSYGSTLRYKSVE</sequence>
<accession>A0ACC0IP71</accession>
<dbReference type="EMBL" id="CM045760">
    <property type="protein sequence ID" value="KAI8027158.1"/>
    <property type="molecule type" value="Genomic_DNA"/>
</dbReference>
<keyword evidence="2" id="KW-1185">Reference proteome</keyword>
<evidence type="ECO:0000313" key="1">
    <source>
        <dbReference type="EMBL" id="KAI8027158.1"/>
    </source>
</evidence>
<gene>
    <name evidence="1" type="ORF">LOK49_LG02G03636</name>
</gene>
<comment type="caution">
    <text evidence="1">The sequence shown here is derived from an EMBL/GenBank/DDBJ whole genome shotgun (WGS) entry which is preliminary data.</text>
</comment>
<evidence type="ECO:0000313" key="2">
    <source>
        <dbReference type="Proteomes" id="UP001060215"/>
    </source>
</evidence>
<reference evidence="1 2" key="1">
    <citation type="journal article" date="2022" name="Plant J.">
        <title>Chromosome-level genome of Camellia lanceoleosa provides a valuable resource for understanding genome evolution and self-incompatibility.</title>
        <authorList>
            <person name="Gong W."/>
            <person name="Xiao S."/>
            <person name="Wang L."/>
            <person name="Liao Z."/>
            <person name="Chang Y."/>
            <person name="Mo W."/>
            <person name="Hu G."/>
            <person name="Li W."/>
            <person name="Zhao G."/>
            <person name="Zhu H."/>
            <person name="Hu X."/>
            <person name="Ji K."/>
            <person name="Xiang X."/>
            <person name="Song Q."/>
            <person name="Yuan D."/>
            <person name="Jin S."/>
            <person name="Zhang L."/>
        </authorList>
    </citation>
    <scope>NUCLEOTIDE SEQUENCE [LARGE SCALE GENOMIC DNA]</scope>
    <source>
        <strain evidence="1">SQ_2022a</strain>
    </source>
</reference>
<organism evidence="1 2">
    <name type="scientific">Camellia lanceoleosa</name>
    <dbReference type="NCBI Taxonomy" id="1840588"/>
    <lineage>
        <taxon>Eukaryota</taxon>
        <taxon>Viridiplantae</taxon>
        <taxon>Streptophyta</taxon>
        <taxon>Embryophyta</taxon>
        <taxon>Tracheophyta</taxon>
        <taxon>Spermatophyta</taxon>
        <taxon>Magnoliopsida</taxon>
        <taxon>eudicotyledons</taxon>
        <taxon>Gunneridae</taxon>
        <taxon>Pentapetalae</taxon>
        <taxon>asterids</taxon>
        <taxon>Ericales</taxon>
        <taxon>Theaceae</taxon>
        <taxon>Camellia</taxon>
    </lineage>
</organism>
<dbReference type="Proteomes" id="UP001060215">
    <property type="component" value="Chromosome 3"/>
</dbReference>
<protein>
    <submittedName>
        <fullName evidence="1">Uncharacterized protein</fullName>
    </submittedName>
</protein>
<name>A0ACC0IP71_9ERIC</name>